<feature type="transmembrane region" description="Helical" evidence="1">
    <location>
        <begin position="143"/>
        <end position="160"/>
    </location>
</feature>
<comment type="caution">
    <text evidence="2">The sequence shown here is derived from an EMBL/GenBank/DDBJ whole genome shotgun (WGS) entry which is preliminary data.</text>
</comment>
<evidence type="ECO:0000313" key="3">
    <source>
        <dbReference type="Proteomes" id="UP000751190"/>
    </source>
</evidence>
<organism evidence="2 3">
    <name type="scientific">Diacronema lutheri</name>
    <name type="common">Unicellular marine alga</name>
    <name type="synonym">Monochrysis lutheri</name>
    <dbReference type="NCBI Taxonomy" id="2081491"/>
    <lineage>
        <taxon>Eukaryota</taxon>
        <taxon>Haptista</taxon>
        <taxon>Haptophyta</taxon>
        <taxon>Pavlovophyceae</taxon>
        <taxon>Pavlovales</taxon>
        <taxon>Pavlovaceae</taxon>
        <taxon>Diacronema</taxon>
    </lineage>
</organism>
<evidence type="ECO:0000256" key="1">
    <source>
        <dbReference type="SAM" id="Phobius"/>
    </source>
</evidence>
<dbReference type="AlphaFoldDB" id="A0A8J5X7I2"/>
<name>A0A8J5X7I2_DIALT</name>
<keyword evidence="1" id="KW-0812">Transmembrane</keyword>
<accession>A0A8J5X7I2</accession>
<proteinExistence type="predicted"/>
<keyword evidence="1" id="KW-0472">Membrane</keyword>
<dbReference type="EMBL" id="JAGTXO010000035">
    <property type="protein sequence ID" value="KAG8460141.1"/>
    <property type="molecule type" value="Genomic_DNA"/>
</dbReference>
<protein>
    <submittedName>
        <fullName evidence="2">Uncharacterized protein</fullName>
    </submittedName>
</protein>
<dbReference type="Proteomes" id="UP000751190">
    <property type="component" value="Unassembled WGS sequence"/>
</dbReference>
<gene>
    <name evidence="2" type="ORF">KFE25_014286</name>
</gene>
<sequence length="161" mass="17210">MLPAIILVLARAPTLAPLPPRASVSGAPIDRALAIRGGAALGRLDADLFSNVQLTVLGIICVELAIPVLTRPSRKYFNVAEGHPWLTWFAAMHSWLVALLVFAKVQGGMDPLILTQALATWFALSASLSLFQAFGSKTLMNRLPIYVSVPMALVGLYVGFA</sequence>
<feature type="transmembrane region" description="Helical" evidence="1">
    <location>
        <begin position="85"/>
        <end position="105"/>
    </location>
</feature>
<reference evidence="2" key="1">
    <citation type="submission" date="2021-05" db="EMBL/GenBank/DDBJ databases">
        <title>The genome of the haptophyte Pavlova lutheri (Diacronema luteri, Pavlovales) - a model for lipid biosynthesis in eukaryotic algae.</title>
        <authorList>
            <person name="Hulatt C.J."/>
            <person name="Posewitz M.C."/>
        </authorList>
    </citation>
    <scope>NUCLEOTIDE SEQUENCE</scope>
    <source>
        <strain evidence="2">NIVA-4/92</strain>
    </source>
</reference>
<keyword evidence="3" id="KW-1185">Reference proteome</keyword>
<feature type="transmembrane region" description="Helical" evidence="1">
    <location>
        <begin position="111"/>
        <end position="131"/>
    </location>
</feature>
<evidence type="ECO:0000313" key="2">
    <source>
        <dbReference type="EMBL" id="KAG8460141.1"/>
    </source>
</evidence>
<feature type="transmembrane region" description="Helical" evidence="1">
    <location>
        <begin position="50"/>
        <end position="69"/>
    </location>
</feature>
<keyword evidence="1" id="KW-1133">Transmembrane helix</keyword>